<feature type="compositionally biased region" description="Basic residues" evidence="5">
    <location>
        <begin position="11"/>
        <end position="23"/>
    </location>
</feature>
<evidence type="ECO:0000256" key="5">
    <source>
        <dbReference type="SAM" id="MobiDB-lite"/>
    </source>
</evidence>
<protein>
    <recommendedName>
        <fullName evidence="1">peptidyl-tRNA hydrolase</fullName>
        <ecNumber evidence="1">3.1.1.29</ecNumber>
    </recommendedName>
</protein>
<reference evidence="6 7" key="1">
    <citation type="journal article" date="2024" name="Nat. Commun.">
        <title>Phylogenomics reveals the evolutionary origins of lichenization in chlorophyte algae.</title>
        <authorList>
            <person name="Puginier C."/>
            <person name="Libourel C."/>
            <person name="Otte J."/>
            <person name="Skaloud P."/>
            <person name="Haon M."/>
            <person name="Grisel S."/>
            <person name="Petersen M."/>
            <person name="Berrin J.G."/>
            <person name="Delaux P.M."/>
            <person name="Dal Grande F."/>
            <person name="Keller J."/>
        </authorList>
    </citation>
    <scope>NUCLEOTIDE SEQUENCE [LARGE SCALE GENOMIC DNA]</scope>
    <source>
        <strain evidence="6 7">SAG 2043</strain>
    </source>
</reference>
<comment type="similarity">
    <text evidence="3">Belongs to the PTH2 family.</text>
</comment>
<feature type="compositionally biased region" description="Basic and acidic residues" evidence="5">
    <location>
        <begin position="1"/>
        <end position="10"/>
    </location>
</feature>
<dbReference type="EC" id="3.1.1.29" evidence="1"/>
<evidence type="ECO:0000256" key="2">
    <source>
        <dbReference type="ARBA" id="ARBA00022801"/>
    </source>
</evidence>
<keyword evidence="2" id="KW-0378">Hydrolase</keyword>
<feature type="region of interest" description="Disordered" evidence="5">
    <location>
        <begin position="67"/>
        <end position="86"/>
    </location>
</feature>
<dbReference type="FunFam" id="3.40.1490.10:FF:000001">
    <property type="entry name" value="Peptidyl-tRNA hydrolase 2"/>
    <property type="match status" value="1"/>
</dbReference>
<dbReference type="Proteomes" id="UP001489004">
    <property type="component" value="Unassembled WGS sequence"/>
</dbReference>
<dbReference type="InterPro" id="IPR002833">
    <property type="entry name" value="PTH2"/>
</dbReference>
<dbReference type="GO" id="GO:0005829">
    <property type="term" value="C:cytosol"/>
    <property type="evidence" value="ECO:0007669"/>
    <property type="project" value="TreeGrafter"/>
</dbReference>
<evidence type="ECO:0000313" key="7">
    <source>
        <dbReference type="Proteomes" id="UP001489004"/>
    </source>
</evidence>
<comment type="caution">
    <text evidence="6">The sequence shown here is derived from an EMBL/GenBank/DDBJ whole genome shotgun (WGS) entry which is preliminary data.</text>
</comment>
<evidence type="ECO:0000256" key="4">
    <source>
        <dbReference type="ARBA" id="ARBA00048707"/>
    </source>
</evidence>
<accession>A0AAW1PSA2</accession>
<comment type="catalytic activity">
    <reaction evidence="4">
        <text>an N-acyl-L-alpha-aminoacyl-tRNA + H2O = an N-acyl-L-amino acid + a tRNA + H(+)</text>
        <dbReference type="Rhea" id="RHEA:54448"/>
        <dbReference type="Rhea" id="RHEA-COMP:10123"/>
        <dbReference type="Rhea" id="RHEA-COMP:13883"/>
        <dbReference type="ChEBI" id="CHEBI:15377"/>
        <dbReference type="ChEBI" id="CHEBI:15378"/>
        <dbReference type="ChEBI" id="CHEBI:59874"/>
        <dbReference type="ChEBI" id="CHEBI:78442"/>
        <dbReference type="ChEBI" id="CHEBI:138191"/>
        <dbReference type="EC" id="3.1.1.29"/>
    </reaction>
</comment>
<name>A0AAW1PSA2_9CHLO</name>
<dbReference type="Gene3D" id="3.40.1490.10">
    <property type="entry name" value="Bit1"/>
    <property type="match status" value="1"/>
</dbReference>
<dbReference type="SUPFAM" id="SSF102462">
    <property type="entry name" value="Peptidyl-tRNA hydrolase II"/>
    <property type="match status" value="1"/>
</dbReference>
<dbReference type="PANTHER" id="PTHR12649:SF11">
    <property type="entry name" value="PEPTIDYL-TRNA HYDROLASE 2, MITOCHONDRIAL"/>
    <property type="match status" value="1"/>
</dbReference>
<sequence length="208" mass="23220">MDIDAIDRSKWGKQSRRGKERSMRGKRYNPVFARHNTWTWRFVPGLVVGFLLKLWADSGFHRPAPALDRLPAQPAPPKTKATATSIPRPEEELKMVLVVNEELKMGKGKIAAQCAHASLAVYQRFAAERRVLFKQWERYCGQKKIALKVPTTDDLVKLEAAAQAMNIPFLHIQDAGLTQIAAGSKTVLAIGPWGSSQLSELTGHLKLL</sequence>
<organism evidence="6 7">
    <name type="scientific">[Myrmecia] bisecta</name>
    <dbReference type="NCBI Taxonomy" id="41462"/>
    <lineage>
        <taxon>Eukaryota</taxon>
        <taxon>Viridiplantae</taxon>
        <taxon>Chlorophyta</taxon>
        <taxon>core chlorophytes</taxon>
        <taxon>Trebouxiophyceae</taxon>
        <taxon>Trebouxiales</taxon>
        <taxon>Trebouxiaceae</taxon>
        <taxon>Myrmecia</taxon>
    </lineage>
</organism>
<dbReference type="EMBL" id="JALJOR010000008">
    <property type="protein sequence ID" value="KAK9812610.1"/>
    <property type="molecule type" value="Genomic_DNA"/>
</dbReference>
<dbReference type="InterPro" id="IPR023476">
    <property type="entry name" value="Pep_tRNA_hydro_II_dom_sf"/>
</dbReference>
<evidence type="ECO:0000256" key="1">
    <source>
        <dbReference type="ARBA" id="ARBA00013260"/>
    </source>
</evidence>
<keyword evidence="7" id="KW-1185">Reference proteome</keyword>
<evidence type="ECO:0000313" key="6">
    <source>
        <dbReference type="EMBL" id="KAK9812610.1"/>
    </source>
</evidence>
<dbReference type="AlphaFoldDB" id="A0AAW1PSA2"/>
<evidence type="ECO:0000256" key="3">
    <source>
        <dbReference type="ARBA" id="ARBA00038050"/>
    </source>
</evidence>
<dbReference type="PANTHER" id="PTHR12649">
    <property type="entry name" value="PEPTIDYL-TRNA HYDROLASE 2"/>
    <property type="match status" value="1"/>
</dbReference>
<feature type="region of interest" description="Disordered" evidence="5">
    <location>
        <begin position="1"/>
        <end position="23"/>
    </location>
</feature>
<dbReference type="CDD" id="cd02430">
    <property type="entry name" value="PTH2"/>
    <property type="match status" value="1"/>
</dbReference>
<dbReference type="GO" id="GO:0004045">
    <property type="term" value="F:peptidyl-tRNA hydrolase activity"/>
    <property type="evidence" value="ECO:0007669"/>
    <property type="project" value="UniProtKB-EC"/>
</dbReference>
<dbReference type="NCBIfam" id="TIGR00283">
    <property type="entry name" value="arch_pth2"/>
    <property type="match status" value="1"/>
</dbReference>
<dbReference type="Pfam" id="PF01981">
    <property type="entry name" value="PTH2"/>
    <property type="match status" value="1"/>
</dbReference>
<gene>
    <name evidence="6" type="ORF">WJX72_000512</name>
</gene>
<proteinExistence type="inferred from homology"/>